<reference evidence="1" key="1">
    <citation type="submission" date="2014-11" db="EMBL/GenBank/DDBJ databases">
        <authorList>
            <person name="Amaro Gonzalez C."/>
        </authorList>
    </citation>
    <scope>NUCLEOTIDE SEQUENCE</scope>
</reference>
<name>A0A0E9X9Y8_ANGAN</name>
<evidence type="ECO:0000313" key="1">
    <source>
        <dbReference type="EMBL" id="JAH99572.1"/>
    </source>
</evidence>
<dbReference type="AlphaFoldDB" id="A0A0E9X9Y8"/>
<dbReference type="EMBL" id="GBXM01009005">
    <property type="protein sequence ID" value="JAH99572.1"/>
    <property type="molecule type" value="Transcribed_RNA"/>
</dbReference>
<sequence length="40" mass="4447">MGWIGGKEVVDSLDVVKEESACPACHCYILREGQFVVQLH</sequence>
<protein>
    <submittedName>
        <fullName evidence="1">Uncharacterized protein</fullName>
    </submittedName>
</protein>
<proteinExistence type="predicted"/>
<organism evidence="1">
    <name type="scientific">Anguilla anguilla</name>
    <name type="common">European freshwater eel</name>
    <name type="synonym">Muraena anguilla</name>
    <dbReference type="NCBI Taxonomy" id="7936"/>
    <lineage>
        <taxon>Eukaryota</taxon>
        <taxon>Metazoa</taxon>
        <taxon>Chordata</taxon>
        <taxon>Craniata</taxon>
        <taxon>Vertebrata</taxon>
        <taxon>Euteleostomi</taxon>
        <taxon>Actinopterygii</taxon>
        <taxon>Neopterygii</taxon>
        <taxon>Teleostei</taxon>
        <taxon>Anguilliformes</taxon>
        <taxon>Anguillidae</taxon>
        <taxon>Anguilla</taxon>
    </lineage>
</organism>
<accession>A0A0E9X9Y8</accession>
<reference evidence="1" key="2">
    <citation type="journal article" date="2015" name="Fish Shellfish Immunol.">
        <title>Early steps in the European eel (Anguilla anguilla)-Vibrio vulnificus interaction in the gills: Role of the RtxA13 toxin.</title>
        <authorList>
            <person name="Callol A."/>
            <person name="Pajuelo D."/>
            <person name="Ebbesson L."/>
            <person name="Teles M."/>
            <person name="MacKenzie S."/>
            <person name="Amaro C."/>
        </authorList>
    </citation>
    <scope>NUCLEOTIDE SEQUENCE</scope>
</reference>